<feature type="coiled-coil region" evidence="1">
    <location>
        <begin position="445"/>
        <end position="493"/>
    </location>
</feature>
<sequence>MKIKKIEFQNIFSFGNKKMVVDYDNLGDGSLNMILGKNGCGKSSFIKLHKLALYFDADGVTMDSIANDINGNGFLSIDIESKGNDWRIESEYTRTKLSTIRVYKNGIEQDWGKIPDTKKMIKSDVVDIPYHIFSNILSLSVNDFKSFLSMSPKDTRNIRDRIFGFYVLNDMMESLKLSLKSQSEIHKTNLLSLQSLEETRDDLRAEIEELEANSDSREKIDELEGKIEEKKAEIKETDETISDLENKRHRHLSYENKRKNEKLKEDIQRLSEDISKINEYKDSLEEESEESKKKLSEVSSKIALHSKHREYARKVKAMEEAEKLQGEIDALKSEISTHEERLSVLISERSVYHVKQDIRSKINESDHLRETITSLVKEKEDLEKDKDDAVQKRDDAQKTVDDLSTKIADLHVSYKSIKRKKETYESGHCDQCGSEFKDPQSLSKIGEFEDELENIESRISELEESKKEYRSIVSEYNEKITNLTSRIRNIDTDIEDSKIGVEDIDKEISTLLLQNDLSQEDVLESSENVDYDTPIDELKSKISEKKSLRDSQISKMNYIIDQVSDVEDSDVEIPEESEEELIGEKSYLESIREKYNEDIRQKIEEISHKNLAMENAKMRLIDGDFEDFTESDLLPDSEFSQIDQKIRDFSKKINTLKSEISEIKIEISKINVAEESQIEAKKSVIKKYDDKLEETRENIKRCYKSIRFYNVMENIISDDGVKSYIIRNVVPYINKSVNDILSNLEIPLVVRFDDNFKPSIFRFGKQVSTSSISTGQTKMIDSAIIFTITKFLISKCGGINIVFYDEIFSSLHTSAVSQMMEIIHRELKAEMKLHVFLVNHSFISSSFFDNIFELEMVDHFSRLQIRSIDEYNQK</sequence>
<protein>
    <submittedName>
        <fullName evidence="3">STRUCTURAL MAINTENANCE OF CHROMOSOMES PROTEIN</fullName>
    </submittedName>
</protein>
<dbReference type="SUPFAM" id="SSF57997">
    <property type="entry name" value="Tropomyosin"/>
    <property type="match status" value="1"/>
</dbReference>
<name>A0A8S5VU25_9CAUD</name>
<evidence type="ECO:0000256" key="1">
    <source>
        <dbReference type="SAM" id="Coils"/>
    </source>
</evidence>
<dbReference type="PANTHER" id="PTHR32114">
    <property type="entry name" value="ABC TRANSPORTER ABCH.3"/>
    <property type="match status" value="1"/>
</dbReference>
<dbReference type="InterPro" id="IPR038729">
    <property type="entry name" value="Rad50/SbcC_AAA"/>
</dbReference>
<dbReference type="Gene3D" id="3.40.50.300">
    <property type="entry name" value="P-loop containing nucleotide triphosphate hydrolases"/>
    <property type="match status" value="2"/>
</dbReference>
<reference evidence="3" key="1">
    <citation type="journal article" date="2021" name="Proc. Natl. Acad. Sci. U.S.A.">
        <title>A Catalog of Tens of Thousands of Viruses from Human Metagenomes Reveals Hidden Associations with Chronic Diseases.</title>
        <authorList>
            <person name="Tisza M.J."/>
            <person name="Buck C.B."/>
        </authorList>
    </citation>
    <scope>NUCLEOTIDE SEQUENCE</scope>
    <source>
        <strain evidence="3">CtASH1</strain>
    </source>
</reference>
<dbReference type="Gene3D" id="1.10.287.510">
    <property type="entry name" value="Helix hairpin bin"/>
    <property type="match status" value="1"/>
</dbReference>
<feature type="domain" description="Rad50/SbcC-type AAA" evidence="2">
    <location>
        <begin position="5"/>
        <end position="274"/>
    </location>
</feature>
<dbReference type="GO" id="GO:0006302">
    <property type="term" value="P:double-strand break repair"/>
    <property type="evidence" value="ECO:0007669"/>
    <property type="project" value="InterPro"/>
</dbReference>
<dbReference type="InterPro" id="IPR027417">
    <property type="entry name" value="P-loop_NTPase"/>
</dbReference>
<dbReference type="SUPFAM" id="SSF52540">
    <property type="entry name" value="P-loop containing nucleoside triphosphate hydrolases"/>
    <property type="match status" value="2"/>
</dbReference>
<evidence type="ECO:0000313" key="3">
    <source>
        <dbReference type="EMBL" id="DAG97920.1"/>
    </source>
</evidence>
<feature type="coiled-coil region" evidence="1">
    <location>
        <begin position="193"/>
        <end position="406"/>
    </location>
</feature>
<dbReference type="Pfam" id="PF13476">
    <property type="entry name" value="AAA_23"/>
    <property type="match status" value="1"/>
</dbReference>
<evidence type="ECO:0000259" key="2">
    <source>
        <dbReference type="Pfam" id="PF13476"/>
    </source>
</evidence>
<dbReference type="EMBL" id="BK035393">
    <property type="protein sequence ID" value="DAG97920.1"/>
    <property type="molecule type" value="Genomic_DNA"/>
</dbReference>
<feature type="coiled-coil region" evidence="1">
    <location>
        <begin position="646"/>
        <end position="705"/>
    </location>
</feature>
<dbReference type="Gene3D" id="1.10.287.1490">
    <property type="match status" value="1"/>
</dbReference>
<keyword evidence="1" id="KW-0175">Coiled coil</keyword>
<organism evidence="3">
    <name type="scientific">Ackermannviridae sp</name>
    <dbReference type="NCBI Taxonomy" id="2831612"/>
    <lineage>
        <taxon>Viruses</taxon>
        <taxon>Duplodnaviria</taxon>
        <taxon>Heunggongvirae</taxon>
        <taxon>Uroviricota</taxon>
        <taxon>Caudoviricetes</taxon>
        <taxon>Pantevenvirales</taxon>
        <taxon>Ackermannviridae</taxon>
    </lineage>
</organism>
<proteinExistence type="predicted"/>
<dbReference type="GO" id="GO:0016887">
    <property type="term" value="F:ATP hydrolysis activity"/>
    <property type="evidence" value="ECO:0007669"/>
    <property type="project" value="InterPro"/>
</dbReference>
<accession>A0A8S5VU25</accession>
<dbReference type="PANTHER" id="PTHR32114:SF2">
    <property type="entry name" value="ABC TRANSPORTER ABCH.3"/>
    <property type="match status" value="1"/>
</dbReference>